<protein>
    <submittedName>
        <fullName evidence="1">Uncharacterized protein</fullName>
    </submittedName>
</protein>
<gene>
    <name evidence="1" type="ORF">PAXINDRAFT_19955</name>
</gene>
<proteinExistence type="predicted"/>
<sequence length="52" mass="6001">MFTVCKPQNFIEFLPINSWQDPPESPHPRSSWELAAATQSRFNINTVPVSFH</sequence>
<evidence type="ECO:0000313" key="2">
    <source>
        <dbReference type="Proteomes" id="UP000053647"/>
    </source>
</evidence>
<accession>A0A0C9T6B4</accession>
<dbReference type="EMBL" id="KN820131">
    <property type="protein sequence ID" value="KIJ06843.1"/>
    <property type="molecule type" value="Genomic_DNA"/>
</dbReference>
<organism evidence="1 2">
    <name type="scientific">Paxillus involutus ATCC 200175</name>
    <dbReference type="NCBI Taxonomy" id="664439"/>
    <lineage>
        <taxon>Eukaryota</taxon>
        <taxon>Fungi</taxon>
        <taxon>Dikarya</taxon>
        <taxon>Basidiomycota</taxon>
        <taxon>Agaricomycotina</taxon>
        <taxon>Agaricomycetes</taxon>
        <taxon>Agaricomycetidae</taxon>
        <taxon>Boletales</taxon>
        <taxon>Paxilineae</taxon>
        <taxon>Paxillaceae</taxon>
        <taxon>Paxillus</taxon>
    </lineage>
</organism>
<dbReference type="HOGENOM" id="CLU_3087860_0_0_1"/>
<reference evidence="2" key="2">
    <citation type="submission" date="2015-01" db="EMBL/GenBank/DDBJ databases">
        <title>Evolutionary Origins and Diversification of the Mycorrhizal Mutualists.</title>
        <authorList>
            <consortium name="DOE Joint Genome Institute"/>
            <consortium name="Mycorrhizal Genomics Consortium"/>
            <person name="Kohler A."/>
            <person name="Kuo A."/>
            <person name="Nagy L.G."/>
            <person name="Floudas D."/>
            <person name="Copeland A."/>
            <person name="Barry K.W."/>
            <person name="Cichocki N."/>
            <person name="Veneault-Fourrey C."/>
            <person name="LaButti K."/>
            <person name="Lindquist E.A."/>
            <person name="Lipzen A."/>
            <person name="Lundell T."/>
            <person name="Morin E."/>
            <person name="Murat C."/>
            <person name="Riley R."/>
            <person name="Ohm R."/>
            <person name="Sun H."/>
            <person name="Tunlid A."/>
            <person name="Henrissat B."/>
            <person name="Grigoriev I.V."/>
            <person name="Hibbett D.S."/>
            <person name="Martin F."/>
        </authorList>
    </citation>
    <scope>NUCLEOTIDE SEQUENCE [LARGE SCALE GENOMIC DNA]</scope>
    <source>
        <strain evidence="2">ATCC 200175</strain>
    </source>
</reference>
<dbReference type="AlphaFoldDB" id="A0A0C9T6B4"/>
<reference evidence="1 2" key="1">
    <citation type="submission" date="2014-06" db="EMBL/GenBank/DDBJ databases">
        <authorList>
            <consortium name="DOE Joint Genome Institute"/>
            <person name="Kuo A."/>
            <person name="Kohler A."/>
            <person name="Nagy L.G."/>
            <person name="Floudas D."/>
            <person name="Copeland A."/>
            <person name="Barry K.W."/>
            <person name="Cichocki N."/>
            <person name="Veneault-Fourrey C."/>
            <person name="LaButti K."/>
            <person name="Lindquist E.A."/>
            <person name="Lipzen A."/>
            <person name="Lundell T."/>
            <person name="Morin E."/>
            <person name="Murat C."/>
            <person name="Sun H."/>
            <person name="Tunlid A."/>
            <person name="Henrissat B."/>
            <person name="Grigoriev I.V."/>
            <person name="Hibbett D.S."/>
            <person name="Martin F."/>
            <person name="Nordberg H.P."/>
            <person name="Cantor M.N."/>
            <person name="Hua S.X."/>
        </authorList>
    </citation>
    <scope>NUCLEOTIDE SEQUENCE [LARGE SCALE GENOMIC DNA]</scope>
    <source>
        <strain evidence="1 2">ATCC 200175</strain>
    </source>
</reference>
<evidence type="ECO:0000313" key="1">
    <source>
        <dbReference type="EMBL" id="KIJ06843.1"/>
    </source>
</evidence>
<keyword evidence="2" id="KW-1185">Reference proteome</keyword>
<name>A0A0C9T6B4_PAXIN</name>
<dbReference type="Proteomes" id="UP000053647">
    <property type="component" value="Unassembled WGS sequence"/>
</dbReference>